<feature type="domain" description="Flavin reductase like" evidence="2">
    <location>
        <begin position="19"/>
        <end position="169"/>
    </location>
</feature>
<dbReference type="Proteomes" id="UP000018680">
    <property type="component" value="Chromosome"/>
</dbReference>
<dbReference type="PANTHER" id="PTHR43567:SF5">
    <property type="entry name" value="HYPOTHETICAL CYTOSOLIC PROTEIN"/>
    <property type="match status" value="1"/>
</dbReference>
<dbReference type="InterPro" id="IPR002563">
    <property type="entry name" value="Flavin_Rdtase-like_dom"/>
</dbReference>
<dbReference type="eggNOG" id="COG1853">
    <property type="taxonomic scope" value="Bacteria"/>
</dbReference>
<proteinExistence type="inferred from homology"/>
<dbReference type="EMBL" id="CP006939">
    <property type="protein sequence ID" value="AHC14887.1"/>
    <property type="molecule type" value="Genomic_DNA"/>
</dbReference>
<dbReference type="GO" id="GO:0010181">
    <property type="term" value="F:FMN binding"/>
    <property type="evidence" value="ECO:0007669"/>
    <property type="project" value="InterPro"/>
</dbReference>
<dbReference type="RefSeq" id="WP_024267807.1">
    <property type="nucleotide sequence ID" value="NC_023035.1"/>
</dbReference>
<dbReference type="STRING" id="1307761.L21SP2_1490"/>
<organism evidence="3 4">
    <name type="scientific">Salinispira pacifica</name>
    <dbReference type="NCBI Taxonomy" id="1307761"/>
    <lineage>
        <taxon>Bacteria</taxon>
        <taxon>Pseudomonadati</taxon>
        <taxon>Spirochaetota</taxon>
        <taxon>Spirochaetia</taxon>
        <taxon>Spirochaetales</taxon>
        <taxon>Spirochaetaceae</taxon>
        <taxon>Salinispira</taxon>
    </lineage>
</organism>
<evidence type="ECO:0000313" key="3">
    <source>
        <dbReference type="EMBL" id="AHC14887.1"/>
    </source>
</evidence>
<gene>
    <name evidence="3" type="ORF">L21SP2_1490</name>
</gene>
<comment type="similarity">
    <text evidence="1">Belongs to the flavoredoxin family.</text>
</comment>
<dbReference type="InterPro" id="IPR012349">
    <property type="entry name" value="Split_barrel_FMN-bd"/>
</dbReference>
<dbReference type="GO" id="GO:0016646">
    <property type="term" value="F:oxidoreductase activity, acting on the CH-NH group of donors, NAD or NADP as acceptor"/>
    <property type="evidence" value="ECO:0007669"/>
    <property type="project" value="UniProtKB-ARBA"/>
</dbReference>
<keyword evidence="4" id="KW-1185">Reference proteome</keyword>
<reference evidence="3 4" key="1">
    <citation type="journal article" date="2015" name="Stand. Genomic Sci.">
        <title>Complete genome sequence and description of Salinispira pacifica gen. nov., sp. nov., a novel spirochaete isolated form a hypersaline microbial mat.</title>
        <authorList>
            <person name="Ben Hania W."/>
            <person name="Joseph M."/>
            <person name="Schumann P."/>
            <person name="Bunk B."/>
            <person name="Fiebig A."/>
            <person name="Sproer C."/>
            <person name="Klenk H.P."/>
            <person name="Fardeau M.L."/>
            <person name="Spring S."/>
        </authorList>
    </citation>
    <scope>NUCLEOTIDE SEQUENCE [LARGE SCALE GENOMIC DNA]</scope>
    <source>
        <strain evidence="3 4">L21-RPul-D2</strain>
    </source>
</reference>
<dbReference type="SUPFAM" id="SSF50475">
    <property type="entry name" value="FMN-binding split barrel"/>
    <property type="match status" value="1"/>
</dbReference>
<dbReference type="Pfam" id="PF01613">
    <property type="entry name" value="Flavin_Reduct"/>
    <property type="match status" value="1"/>
</dbReference>
<dbReference type="OrthoDB" id="9791490at2"/>
<accession>V5WGC2</accession>
<dbReference type="AlphaFoldDB" id="V5WGC2"/>
<evidence type="ECO:0000259" key="2">
    <source>
        <dbReference type="Pfam" id="PF01613"/>
    </source>
</evidence>
<evidence type="ECO:0000313" key="4">
    <source>
        <dbReference type="Proteomes" id="UP000018680"/>
    </source>
</evidence>
<dbReference type="KEGG" id="slr:L21SP2_1490"/>
<dbReference type="HOGENOM" id="CLU_102849_0_0_12"/>
<dbReference type="InterPro" id="IPR052174">
    <property type="entry name" value="Flavoredoxin"/>
</dbReference>
<evidence type="ECO:0000256" key="1">
    <source>
        <dbReference type="ARBA" id="ARBA00038054"/>
    </source>
</evidence>
<dbReference type="PANTHER" id="PTHR43567">
    <property type="entry name" value="FLAVOREDOXIN-RELATED-RELATED"/>
    <property type="match status" value="1"/>
</dbReference>
<protein>
    <recommendedName>
        <fullName evidence="2">Flavin reductase like domain-containing protein</fullName>
    </recommendedName>
</protein>
<sequence>MKNIDPLNLQLAVSRALLQGWMLLSSGDFHAGRFNAMTVGWGFVGAMWNTPYAVAAVRLSRHTHEFLENSDSFTLCAFPKEYRKDLGLLGSVSGRDRDKIAESSLHPIAAQKVASPSYEEAKLSIECRVTYRNEIHEAGFRDPSLMRHYQGEEFHAMYYGEIVAVQGDSG</sequence>
<name>V5WGC2_9SPIO</name>
<dbReference type="Gene3D" id="2.30.110.10">
    <property type="entry name" value="Electron Transport, Fmn-binding Protein, Chain A"/>
    <property type="match status" value="1"/>
</dbReference>